<reference evidence="1" key="1">
    <citation type="submission" date="2019-10" db="EMBL/GenBank/DDBJ databases">
        <title>The sequence and de novo assembly of the wild yak genome.</title>
        <authorList>
            <person name="Liu Y."/>
        </authorList>
    </citation>
    <scope>NUCLEOTIDE SEQUENCE [LARGE SCALE GENOMIC DNA]</scope>
    <source>
        <strain evidence="1">WY2019</strain>
    </source>
</reference>
<evidence type="ECO:0000313" key="1">
    <source>
        <dbReference type="EMBL" id="MXQ84774.1"/>
    </source>
</evidence>
<organism evidence="1 2">
    <name type="scientific">Bos mutus</name>
    <name type="common">wild yak</name>
    <dbReference type="NCBI Taxonomy" id="72004"/>
    <lineage>
        <taxon>Eukaryota</taxon>
        <taxon>Metazoa</taxon>
        <taxon>Chordata</taxon>
        <taxon>Craniata</taxon>
        <taxon>Vertebrata</taxon>
        <taxon>Euteleostomi</taxon>
        <taxon>Mammalia</taxon>
        <taxon>Eutheria</taxon>
        <taxon>Laurasiatheria</taxon>
        <taxon>Artiodactyla</taxon>
        <taxon>Ruminantia</taxon>
        <taxon>Pecora</taxon>
        <taxon>Bovidae</taxon>
        <taxon>Bovinae</taxon>
        <taxon>Bos</taxon>
    </lineage>
</organism>
<comment type="caution">
    <text evidence="1">The sequence shown here is derived from an EMBL/GenBank/DDBJ whole genome shotgun (WGS) entry which is preliminary data.</text>
</comment>
<dbReference type="EMBL" id="VBQZ03000022">
    <property type="protein sequence ID" value="MXQ84774.1"/>
    <property type="molecule type" value="Genomic_DNA"/>
</dbReference>
<sequence length="197" mass="21784">MLPPFGITLGREQLPAALAGAEAQNCDCRRCYRRHCCCEAPTPPLTPPCCRPLPAVAATAPAQSLRGGGALVHPLFRPALLPLPPTQPDTPRPSPNRPERIDRKRFVIFVVASSSCYSQCHVPCKVVNYSPLLLESLKKKYHLLKVKDQLKGQENNAVFLLVPDDSTLFCYLPQPYSYSSIFIGVFSPLAIDLPLWF</sequence>
<dbReference type="Proteomes" id="UP000322234">
    <property type="component" value="Unassembled WGS sequence"/>
</dbReference>
<gene>
    <name evidence="1" type="ORF">E5288_WYG016734</name>
</gene>
<dbReference type="AlphaFoldDB" id="A0A6B0RA65"/>
<accession>A0A6B0RA65</accession>
<proteinExistence type="predicted"/>
<keyword evidence="2" id="KW-1185">Reference proteome</keyword>
<protein>
    <submittedName>
        <fullName evidence="1">Uncharacterized protein</fullName>
    </submittedName>
</protein>
<name>A0A6B0RA65_9CETA</name>
<evidence type="ECO:0000313" key="2">
    <source>
        <dbReference type="Proteomes" id="UP000322234"/>
    </source>
</evidence>